<dbReference type="PATRIC" id="fig|35623.3.peg.643"/>
<evidence type="ECO:0000256" key="5">
    <source>
        <dbReference type="ARBA" id="ARBA00023136"/>
    </source>
</evidence>
<evidence type="ECO:0000313" key="7">
    <source>
        <dbReference type="EMBL" id="CDR30716.1"/>
    </source>
</evidence>
<dbReference type="Pfam" id="PF02653">
    <property type="entry name" value="BPD_transp_2"/>
    <property type="match status" value="1"/>
</dbReference>
<dbReference type="PANTHER" id="PTHR30482:SF10">
    <property type="entry name" value="HIGH-AFFINITY BRANCHED-CHAIN AMINO ACID TRANSPORT PROTEIN BRAE"/>
    <property type="match status" value="1"/>
</dbReference>
<keyword evidence="2" id="KW-1003">Cell membrane</keyword>
<dbReference type="OrthoDB" id="9789927at2"/>
<dbReference type="PANTHER" id="PTHR30482">
    <property type="entry name" value="HIGH-AFFINITY BRANCHED-CHAIN AMINO ACID TRANSPORT SYSTEM PERMEASE"/>
    <property type="match status" value="1"/>
</dbReference>
<proteinExistence type="predicted"/>
<dbReference type="GO" id="GO:0005886">
    <property type="term" value="C:plasma membrane"/>
    <property type="evidence" value="ECO:0007669"/>
    <property type="project" value="UniProtKB-SubCell"/>
</dbReference>
<dbReference type="KEGG" id="aoc:Aocu_06430"/>
<feature type="transmembrane region" description="Helical" evidence="6">
    <location>
        <begin position="223"/>
        <end position="244"/>
    </location>
</feature>
<protein>
    <submittedName>
        <fullName evidence="7">Branched-chain amino acid ABC transport system, permease protein LivM</fullName>
    </submittedName>
</protein>
<evidence type="ECO:0000256" key="6">
    <source>
        <dbReference type="SAM" id="Phobius"/>
    </source>
</evidence>
<evidence type="ECO:0000256" key="1">
    <source>
        <dbReference type="ARBA" id="ARBA00004651"/>
    </source>
</evidence>
<organism evidence="7 8">
    <name type="scientific">Acholeplasma oculi</name>
    <dbReference type="NCBI Taxonomy" id="35623"/>
    <lineage>
        <taxon>Bacteria</taxon>
        <taxon>Bacillati</taxon>
        <taxon>Mycoplasmatota</taxon>
        <taxon>Mollicutes</taxon>
        <taxon>Acholeplasmatales</taxon>
        <taxon>Acholeplasmataceae</taxon>
        <taxon>Acholeplasma</taxon>
    </lineage>
</organism>
<dbReference type="AlphaFoldDB" id="A0A061AGP4"/>
<dbReference type="EMBL" id="LK028559">
    <property type="protein sequence ID" value="CDR30716.1"/>
    <property type="molecule type" value="Genomic_DNA"/>
</dbReference>
<evidence type="ECO:0000256" key="3">
    <source>
        <dbReference type="ARBA" id="ARBA00022692"/>
    </source>
</evidence>
<feature type="transmembrane region" description="Helical" evidence="6">
    <location>
        <begin position="295"/>
        <end position="323"/>
    </location>
</feature>
<dbReference type="InterPro" id="IPR001851">
    <property type="entry name" value="ABC_transp_permease"/>
</dbReference>
<keyword evidence="4 6" id="KW-1133">Transmembrane helix</keyword>
<evidence type="ECO:0000256" key="4">
    <source>
        <dbReference type="ARBA" id="ARBA00022989"/>
    </source>
</evidence>
<feature type="transmembrane region" description="Helical" evidence="6">
    <location>
        <begin position="53"/>
        <end position="82"/>
    </location>
</feature>
<name>A0A061AGP4_9MOLU</name>
<evidence type="ECO:0000256" key="2">
    <source>
        <dbReference type="ARBA" id="ARBA00022475"/>
    </source>
</evidence>
<keyword evidence="5 6" id="KW-0472">Membrane</keyword>
<keyword evidence="8" id="KW-1185">Reference proteome</keyword>
<dbReference type="STRING" id="35623.Aocu_06430"/>
<dbReference type="InParanoid" id="A0A061AGP4"/>
<feature type="transmembrane region" description="Helical" evidence="6">
    <location>
        <begin position="256"/>
        <end position="283"/>
    </location>
</feature>
<dbReference type="Proteomes" id="UP000032434">
    <property type="component" value="Chromosome 1"/>
</dbReference>
<keyword evidence="3 6" id="KW-0812">Transmembrane</keyword>
<reference evidence="8" key="1">
    <citation type="submission" date="2014-05" db="EMBL/GenBank/DDBJ databases">
        <authorList>
            <person name="Kube M."/>
        </authorList>
    </citation>
    <scope>NUCLEOTIDE SEQUENCE [LARGE SCALE GENOMIC DNA]</scope>
</reference>
<dbReference type="RefSeq" id="WP_045749232.1">
    <property type="nucleotide sequence ID" value="NZ_FUZK01000001.1"/>
</dbReference>
<feature type="transmembrane region" description="Helical" evidence="6">
    <location>
        <begin position="12"/>
        <end position="33"/>
    </location>
</feature>
<dbReference type="GO" id="GO:0015658">
    <property type="term" value="F:branched-chain amino acid transmembrane transporter activity"/>
    <property type="evidence" value="ECO:0007669"/>
    <property type="project" value="InterPro"/>
</dbReference>
<dbReference type="FunCoup" id="A0A061AGP4">
    <property type="interactions" value="134"/>
</dbReference>
<gene>
    <name evidence="7" type="primary">livM</name>
    <name evidence="7" type="ORF">Aocu_06430</name>
</gene>
<comment type="subcellular location">
    <subcellularLocation>
        <location evidence="1">Cell membrane</location>
        <topology evidence="1">Multi-pass membrane protein</topology>
    </subcellularLocation>
</comment>
<sequence>MKRLYNEYILKTIKKPIFGFVMVGFVLVLLNLFSDLFPPDIHTALITTSYYSIAGLGFALLLGYGGLASLGTGAFVAIGSFGLHYVYRYMTQPILIAILIVVAVSIIVSIIFGFVSLRISGMYLAIVTMGLSQIIVEVIRNIPEYASGTTGGFLTNGPVRPLEIFGYRLQSNDAIIFTAIFMVFAMIIIYNLIQSPTGRALLSIKNSETAAQTMGISLIKYRLFSFVISGIYGTIAGVLSMLYLRNGNINGIGLNFALNVLAAVVIGGTKSIWGIILGTFMIFGLDLAVFQRLNLGSYSIILNGILIILVVMFYPGGLIQLFGDIKKGIKKLKLKVEQYRYGKDE</sequence>
<evidence type="ECO:0000313" key="8">
    <source>
        <dbReference type="Proteomes" id="UP000032434"/>
    </source>
</evidence>
<dbReference type="HOGENOM" id="CLU_031365_2_2_14"/>
<dbReference type="CDD" id="cd06581">
    <property type="entry name" value="TM_PBP1_LivM_like"/>
    <property type="match status" value="1"/>
</dbReference>
<accession>A0A061AGP4</accession>
<feature type="transmembrane region" description="Helical" evidence="6">
    <location>
        <begin position="94"/>
        <end position="115"/>
    </location>
</feature>
<feature type="transmembrane region" description="Helical" evidence="6">
    <location>
        <begin position="174"/>
        <end position="193"/>
    </location>
</feature>
<dbReference type="InterPro" id="IPR043428">
    <property type="entry name" value="LivM-like"/>
</dbReference>